<evidence type="ECO:0000313" key="3">
    <source>
        <dbReference type="EMBL" id="SDU11027.1"/>
    </source>
</evidence>
<keyword evidence="3" id="KW-0378">Hydrolase</keyword>
<evidence type="ECO:0000259" key="2">
    <source>
        <dbReference type="Pfam" id="PF01321"/>
    </source>
</evidence>
<dbReference type="AlphaFoldDB" id="A0A1H2FUJ3"/>
<evidence type="ECO:0000259" key="1">
    <source>
        <dbReference type="Pfam" id="PF00557"/>
    </source>
</evidence>
<proteinExistence type="predicted"/>
<dbReference type="Gene3D" id="3.90.230.10">
    <property type="entry name" value="Creatinase/methionine aminopeptidase superfamily"/>
    <property type="match status" value="1"/>
</dbReference>
<accession>A0A1H2FUJ3</accession>
<feature type="domain" description="Peptidase M24" evidence="1">
    <location>
        <begin position="153"/>
        <end position="387"/>
    </location>
</feature>
<gene>
    <name evidence="3" type="ORF">SAMN04487931_104350</name>
</gene>
<organism evidence="3 4">
    <name type="scientific">Desulfobacula phenolica</name>
    <dbReference type="NCBI Taxonomy" id="90732"/>
    <lineage>
        <taxon>Bacteria</taxon>
        <taxon>Pseudomonadati</taxon>
        <taxon>Thermodesulfobacteriota</taxon>
        <taxon>Desulfobacteria</taxon>
        <taxon>Desulfobacterales</taxon>
        <taxon>Desulfobacteraceae</taxon>
        <taxon>Desulfobacula</taxon>
    </lineage>
</organism>
<dbReference type="Pfam" id="PF01321">
    <property type="entry name" value="Creatinase_N"/>
    <property type="match status" value="1"/>
</dbReference>
<dbReference type="SUPFAM" id="SSF55920">
    <property type="entry name" value="Creatinase/aminopeptidase"/>
    <property type="match status" value="1"/>
</dbReference>
<dbReference type="InterPro" id="IPR050659">
    <property type="entry name" value="Peptidase_M24B"/>
</dbReference>
<dbReference type="EMBL" id="FNLL01000004">
    <property type="protein sequence ID" value="SDU11027.1"/>
    <property type="molecule type" value="Genomic_DNA"/>
</dbReference>
<evidence type="ECO:0000313" key="4">
    <source>
        <dbReference type="Proteomes" id="UP000199608"/>
    </source>
</evidence>
<dbReference type="Pfam" id="PF00557">
    <property type="entry name" value="Peptidase_M24"/>
    <property type="match status" value="1"/>
</dbReference>
<dbReference type="CDD" id="cd01066">
    <property type="entry name" value="APP_MetAP"/>
    <property type="match status" value="1"/>
</dbReference>
<dbReference type="PANTHER" id="PTHR46112">
    <property type="entry name" value="AMINOPEPTIDASE"/>
    <property type="match status" value="1"/>
</dbReference>
<dbReference type="SUPFAM" id="SSF53092">
    <property type="entry name" value="Creatinase/prolidase N-terminal domain"/>
    <property type="match status" value="1"/>
</dbReference>
<keyword evidence="3" id="KW-0645">Protease</keyword>
<dbReference type="GO" id="GO:0004177">
    <property type="term" value="F:aminopeptidase activity"/>
    <property type="evidence" value="ECO:0007669"/>
    <property type="project" value="UniProtKB-KW"/>
</dbReference>
<dbReference type="InterPro" id="IPR036005">
    <property type="entry name" value="Creatinase/aminopeptidase-like"/>
</dbReference>
<dbReference type="InterPro" id="IPR000587">
    <property type="entry name" value="Creatinase_N"/>
</dbReference>
<dbReference type="Gene3D" id="3.40.350.10">
    <property type="entry name" value="Creatinase/prolidase N-terminal domain"/>
    <property type="match status" value="1"/>
</dbReference>
<protein>
    <submittedName>
        <fullName evidence="3">Xaa-Pro aminopeptidase</fullName>
    </submittedName>
</protein>
<dbReference type="Proteomes" id="UP000199608">
    <property type="component" value="Unassembled WGS sequence"/>
</dbReference>
<dbReference type="InterPro" id="IPR029149">
    <property type="entry name" value="Creatin/AminoP/Spt16_N"/>
</dbReference>
<sequence>MVKQMIKYSRTTPEAEQQSRILALQQRLEKNDVDGVLILQKVDMFYYSGTAQQGWLYIPVQGEPVLMIFKDFHRAREESGLQQVVCLVSPKKIPQTIARFGCSIPKNLGLEMDVLSVNQYILFQKIFSGSNMIDISLQIRLQRAVKSDYEIGLMRKSSHMADKVAAKVPDLIKEGMTEIEFAGLVEAYARSLGHQGLVRMRMWDNDLFYGHIMAGPGAAVPSCFASPTGGRGVNPSIAQGPGFDLIKRNEPILVDYIFVLDGYISDHTRIFSLGSLPDDLLKAHDAMLEIQDMVKQNAIPGSITGDLYEMMISMAEAKGYKDYFMGAGERRIRFTGHGLGLELDEFPFIAQGQKLALEKGMIIALEPKVVLPGKGVVGIENSLLVTQNSLESLTTFSDEIAIL</sequence>
<keyword evidence="4" id="KW-1185">Reference proteome</keyword>
<dbReference type="InterPro" id="IPR000994">
    <property type="entry name" value="Pept_M24"/>
</dbReference>
<name>A0A1H2FUJ3_9BACT</name>
<reference evidence="4" key="1">
    <citation type="submission" date="2016-10" db="EMBL/GenBank/DDBJ databases">
        <authorList>
            <person name="Varghese N."/>
            <person name="Submissions S."/>
        </authorList>
    </citation>
    <scope>NUCLEOTIDE SEQUENCE [LARGE SCALE GENOMIC DNA]</scope>
    <source>
        <strain evidence="4">DSM 3384</strain>
    </source>
</reference>
<keyword evidence="3" id="KW-0031">Aminopeptidase</keyword>
<dbReference type="PANTHER" id="PTHR46112:SF2">
    <property type="entry name" value="XAA-PRO AMINOPEPTIDASE P-RELATED"/>
    <property type="match status" value="1"/>
</dbReference>
<feature type="domain" description="Creatinase N-terminal" evidence="2">
    <location>
        <begin position="20"/>
        <end position="145"/>
    </location>
</feature>